<dbReference type="SUPFAM" id="SSF55874">
    <property type="entry name" value="ATPase domain of HSP90 chaperone/DNA topoisomerase II/histidine kinase"/>
    <property type="match status" value="1"/>
</dbReference>
<dbReference type="InterPro" id="IPR036097">
    <property type="entry name" value="HisK_dim/P_sf"/>
</dbReference>
<dbReference type="InterPro" id="IPR036890">
    <property type="entry name" value="HATPase_C_sf"/>
</dbReference>
<dbReference type="InterPro" id="IPR003594">
    <property type="entry name" value="HATPase_dom"/>
</dbReference>
<reference evidence="12 13" key="1">
    <citation type="submission" date="2017-10" db="EMBL/GenBank/DDBJ databases">
        <title>Genomics of the genus Arcobacter.</title>
        <authorList>
            <person name="Perez-Cataluna A."/>
            <person name="Figueras M.J."/>
        </authorList>
    </citation>
    <scope>NUCLEOTIDE SEQUENCE [LARGE SCALE GENOMIC DNA]</scope>
    <source>
        <strain evidence="12 13">F26</strain>
    </source>
</reference>
<dbReference type="SMART" id="SM00388">
    <property type="entry name" value="HisKA"/>
    <property type="match status" value="1"/>
</dbReference>
<evidence type="ECO:0000313" key="12">
    <source>
        <dbReference type="EMBL" id="RXJ82947.1"/>
    </source>
</evidence>
<sequence>MKLLFILFLLIINAHTKEPIFKVSYDPNYAPFSYKQEEKEAGLYIDIWKLWAKYNNYKIEFIDGQLWDEAINLAKEEKVDFFLGTNVYENWMIDSDFFYETSSSFFALTKNLTPFELTTNLKIGLISNAYKELILENLPTATVKVYEDYKDIIEALKNQEIDLIYEDKLGFEYYTVQNNQFHLIKPLNKLVKKTKVQAITSSKEKAEIFSKGFLKIPINELLSVEKKWILNENEHYYQNFKYQINLTSEEIEFIENNKIKVSISNAWEPFTFKSKNNEAIGISSEYWNLISKKLDLQIENIFFETFNQQIESIKNKETDLIYSTADTPQRKEFSIFSKEYANFPISIVTKKDENFIENISFIKNKKIAIGNNFTAHNILKNNHPEITLIPVNSVKEGLELVSKNKVYAFIDIQPVLLYNILKYDFDDLKVSGNTGLNFSLKFMIRDDYPILESILNKAISSVSYNELNTIINKWNNVQFQTSFDYDVFWKITLAIFIILLAFIYRNFTLKNLNRTLKIKVEEKTKQLSEMNKNLENLVEKKTRELIQKETILNQQSKMAAMGEMIENIAHQWRQPLSVISTVATGAKLKKDLNLLSDSEFYETMEIINNSSQHLSNTIDDFRNFFSNDKEVISFNVNEAINKALSLVTSKLKNRDIQIIKSKDEITVLGLKNEFIQVILNIINNAIDAFETLKDSDKYIFINSYKENENLILTIKDNAGGIKEEIINRIFEPYFTTKHKSQGTGIGLYMSLEIIKKHMYGELLVSNKEYIYNNNKCKGAEFKIIIPLNQ</sequence>
<dbReference type="Pfam" id="PF00512">
    <property type="entry name" value="HisKA"/>
    <property type="match status" value="1"/>
</dbReference>
<keyword evidence="5" id="KW-0547">Nucleotide-binding</keyword>
<keyword evidence="4" id="KW-0808">Transferase</keyword>
<evidence type="ECO:0000256" key="8">
    <source>
        <dbReference type="ARBA" id="ARBA00023012"/>
    </source>
</evidence>
<dbReference type="PANTHER" id="PTHR43065">
    <property type="entry name" value="SENSOR HISTIDINE KINASE"/>
    <property type="match status" value="1"/>
</dbReference>
<evidence type="ECO:0000256" key="4">
    <source>
        <dbReference type="ARBA" id="ARBA00022679"/>
    </source>
</evidence>
<evidence type="ECO:0000256" key="1">
    <source>
        <dbReference type="ARBA" id="ARBA00000085"/>
    </source>
</evidence>
<dbReference type="Gene3D" id="3.40.190.10">
    <property type="entry name" value="Periplasmic binding protein-like II"/>
    <property type="match status" value="4"/>
</dbReference>
<dbReference type="RefSeq" id="WP_128987499.1">
    <property type="nucleotide sequence ID" value="NZ_PDJZ01000020.1"/>
</dbReference>
<dbReference type="SUPFAM" id="SSF47384">
    <property type="entry name" value="Homodimeric domain of signal transducing histidine kinase"/>
    <property type="match status" value="1"/>
</dbReference>
<dbReference type="InterPro" id="IPR005467">
    <property type="entry name" value="His_kinase_dom"/>
</dbReference>
<feature type="domain" description="Histidine kinase" evidence="11">
    <location>
        <begin position="567"/>
        <end position="789"/>
    </location>
</feature>
<feature type="coiled-coil region" evidence="9">
    <location>
        <begin position="513"/>
        <end position="551"/>
    </location>
</feature>
<dbReference type="OrthoDB" id="5341226at2"/>
<dbReference type="InterPro" id="IPR004358">
    <property type="entry name" value="Sig_transdc_His_kin-like_C"/>
</dbReference>
<feature type="transmembrane region" description="Helical" evidence="10">
    <location>
        <begin position="487"/>
        <end position="507"/>
    </location>
</feature>
<dbReference type="SMART" id="SM00062">
    <property type="entry name" value="PBPb"/>
    <property type="match status" value="2"/>
</dbReference>
<dbReference type="Proteomes" id="UP000290870">
    <property type="component" value="Unassembled WGS sequence"/>
</dbReference>
<protein>
    <recommendedName>
        <fullName evidence="2">histidine kinase</fullName>
        <ecNumber evidence="2">2.7.13.3</ecNumber>
    </recommendedName>
</protein>
<dbReference type="Pfam" id="PF00497">
    <property type="entry name" value="SBP_bac_3"/>
    <property type="match status" value="2"/>
</dbReference>
<gene>
    <name evidence="12" type="ORF">CRU90_11935</name>
</gene>
<dbReference type="EMBL" id="PDJZ01000020">
    <property type="protein sequence ID" value="RXJ82947.1"/>
    <property type="molecule type" value="Genomic_DNA"/>
</dbReference>
<dbReference type="Gene3D" id="3.30.565.10">
    <property type="entry name" value="Histidine kinase-like ATPase, C-terminal domain"/>
    <property type="match status" value="1"/>
</dbReference>
<keyword evidence="3" id="KW-0597">Phosphoprotein</keyword>
<keyword evidence="9" id="KW-0175">Coiled coil</keyword>
<dbReference type="InterPro" id="IPR001638">
    <property type="entry name" value="Solute-binding_3/MltF_N"/>
</dbReference>
<dbReference type="SMART" id="SM00387">
    <property type="entry name" value="HATPase_c"/>
    <property type="match status" value="1"/>
</dbReference>
<dbReference type="Gene3D" id="1.10.287.130">
    <property type="match status" value="1"/>
</dbReference>
<comment type="catalytic activity">
    <reaction evidence="1">
        <text>ATP + protein L-histidine = ADP + protein N-phospho-L-histidine.</text>
        <dbReference type="EC" id="2.7.13.3"/>
    </reaction>
</comment>
<comment type="caution">
    <text evidence="12">The sequence shown here is derived from an EMBL/GenBank/DDBJ whole genome shotgun (WGS) entry which is preliminary data.</text>
</comment>
<keyword evidence="7" id="KW-0067">ATP-binding</keyword>
<evidence type="ECO:0000256" key="3">
    <source>
        <dbReference type="ARBA" id="ARBA00022553"/>
    </source>
</evidence>
<keyword evidence="10" id="KW-0472">Membrane</keyword>
<evidence type="ECO:0000256" key="10">
    <source>
        <dbReference type="SAM" id="Phobius"/>
    </source>
</evidence>
<proteinExistence type="predicted"/>
<evidence type="ECO:0000313" key="13">
    <source>
        <dbReference type="Proteomes" id="UP000290870"/>
    </source>
</evidence>
<dbReference type="PROSITE" id="PS50109">
    <property type="entry name" value="HIS_KIN"/>
    <property type="match status" value="1"/>
</dbReference>
<dbReference type="SUPFAM" id="SSF53850">
    <property type="entry name" value="Periplasmic binding protein-like II"/>
    <property type="match status" value="2"/>
</dbReference>
<dbReference type="CDD" id="cd00082">
    <property type="entry name" value="HisKA"/>
    <property type="match status" value="1"/>
</dbReference>
<accession>A0A4Q0Z9W0</accession>
<dbReference type="AlphaFoldDB" id="A0A4Q0Z9W0"/>
<keyword evidence="10" id="KW-0812">Transmembrane</keyword>
<evidence type="ECO:0000256" key="5">
    <source>
        <dbReference type="ARBA" id="ARBA00022741"/>
    </source>
</evidence>
<dbReference type="PRINTS" id="PR00344">
    <property type="entry name" value="BCTRLSENSOR"/>
</dbReference>
<dbReference type="PANTHER" id="PTHR43065:SF46">
    <property type="entry name" value="C4-DICARBOXYLATE TRANSPORT SENSOR PROTEIN DCTB"/>
    <property type="match status" value="1"/>
</dbReference>
<dbReference type="GO" id="GO:0000155">
    <property type="term" value="F:phosphorelay sensor kinase activity"/>
    <property type="evidence" value="ECO:0007669"/>
    <property type="project" value="InterPro"/>
</dbReference>
<dbReference type="EC" id="2.7.13.3" evidence="2"/>
<dbReference type="CDD" id="cd01007">
    <property type="entry name" value="PBP2_BvgS_HisK_like"/>
    <property type="match status" value="1"/>
</dbReference>
<name>A0A4Q0Z9W0_9BACT</name>
<evidence type="ECO:0000256" key="2">
    <source>
        <dbReference type="ARBA" id="ARBA00012438"/>
    </source>
</evidence>
<dbReference type="InterPro" id="IPR003661">
    <property type="entry name" value="HisK_dim/P_dom"/>
</dbReference>
<keyword evidence="8" id="KW-0902">Two-component regulatory system</keyword>
<dbReference type="Pfam" id="PF02518">
    <property type="entry name" value="HATPase_c"/>
    <property type="match status" value="1"/>
</dbReference>
<keyword evidence="10" id="KW-1133">Transmembrane helix</keyword>
<evidence type="ECO:0000256" key="6">
    <source>
        <dbReference type="ARBA" id="ARBA00022777"/>
    </source>
</evidence>
<evidence type="ECO:0000259" key="11">
    <source>
        <dbReference type="PROSITE" id="PS50109"/>
    </source>
</evidence>
<keyword evidence="6" id="KW-0418">Kinase</keyword>
<evidence type="ECO:0000256" key="7">
    <source>
        <dbReference type="ARBA" id="ARBA00022840"/>
    </source>
</evidence>
<dbReference type="GO" id="GO:0005524">
    <property type="term" value="F:ATP binding"/>
    <property type="evidence" value="ECO:0007669"/>
    <property type="project" value="UniProtKB-KW"/>
</dbReference>
<evidence type="ECO:0000256" key="9">
    <source>
        <dbReference type="SAM" id="Coils"/>
    </source>
</evidence>
<organism evidence="12 13">
    <name type="scientific">Arcobacter cloacae</name>
    <dbReference type="NCBI Taxonomy" id="1054034"/>
    <lineage>
        <taxon>Bacteria</taxon>
        <taxon>Pseudomonadati</taxon>
        <taxon>Campylobacterota</taxon>
        <taxon>Epsilonproteobacteria</taxon>
        <taxon>Campylobacterales</taxon>
        <taxon>Arcobacteraceae</taxon>
        <taxon>Arcobacter</taxon>
    </lineage>
</organism>